<feature type="domain" description="Carboxylesterase type B" evidence="1">
    <location>
        <begin position="6"/>
        <end position="60"/>
    </location>
</feature>
<name>A0A8H6YNI6_9AGAR</name>
<comment type="caution">
    <text evidence="2">The sequence shown here is derived from an EMBL/GenBank/DDBJ whole genome shotgun (WGS) entry which is preliminary data.</text>
</comment>
<dbReference type="Gene3D" id="3.40.50.1820">
    <property type="entry name" value="alpha/beta hydrolase"/>
    <property type="match status" value="1"/>
</dbReference>
<dbReference type="InterPro" id="IPR002018">
    <property type="entry name" value="CarbesteraseB"/>
</dbReference>
<sequence length="149" mass="16241">MGRPPSGLPTVVFIYGGGYVAGPASEFDGEDLIRQSNRGMVVVIIQYRLGLFGFLAPGSAKHMSKYDTARLLPISSISHCSIFTASIASGTQALAFEVVFPLQLIFGQLPRKHSAKIEFVEGIENLPYAALQEIWAEPLESVFYETISE</sequence>
<dbReference type="AlphaFoldDB" id="A0A8H6YNI6"/>
<keyword evidence="2" id="KW-0378">Hydrolase</keyword>
<evidence type="ECO:0000313" key="3">
    <source>
        <dbReference type="Proteomes" id="UP000620124"/>
    </source>
</evidence>
<evidence type="ECO:0000259" key="1">
    <source>
        <dbReference type="Pfam" id="PF00135"/>
    </source>
</evidence>
<dbReference type="EMBL" id="JACAZI010000004">
    <property type="protein sequence ID" value="KAF7363248.1"/>
    <property type="molecule type" value="Genomic_DNA"/>
</dbReference>
<reference evidence="2" key="1">
    <citation type="submission" date="2020-05" db="EMBL/GenBank/DDBJ databases">
        <title>Mycena genomes resolve the evolution of fungal bioluminescence.</title>
        <authorList>
            <person name="Tsai I.J."/>
        </authorList>
    </citation>
    <scope>NUCLEOTIDE SEQUENCE</scope>
    <source>
        <strain evidence="2">CCC161011</strain>
    </source>
</reference>
<evidence type="ECO:0000313" key="2">
    <source>
        <dbReference type="EMBL" id="KAF7363248.1"/>
    </source>
</evidence>
<proteinExistence type="predicted"/>
<dbReference type="InterPro" id="IPR029058">
    <property type="entry name" value="AB_hydrolase_fold"/>
</dbReference>
<dbReference type="InterPro" id="IPR050309">
    <property type="entry name" value="Type-B_Carboxylest/Lipase"/>
</dbReference>
<organism evidence="2 3">
    <name type="scientific">Mycena venus</name>
    <dbReference type="NCBI Taxonomy" id="2733690"/>
    <lineage>
        <taxon>Eukaryota</taxon>
        <taxon>Fungi</taxon>
        <taxon>Dikarya</taxon>
        <taxon>Basidiomycota</taxon>
        <taxon>Agaricomycotina</taxon>
        <taxon>Agaricomycetes</taxon>
        <taxon>Agaricomycetidae</taxon>
        <taxon>Agaricales</taxon>
        <taxon>Marasmiineae</taxon>
        <taxon>Mycenaceae</taxon>
        <taxon>Mycena</taxon>
    </lineage>
</organism>
<gene>
    <name evidence="2" type="ORF">MVEN_00677900</name>
</gene>
<protein>
    <submittedName>
        <fullName evidence="2">Carboxylic ester hydrolase</fullName>
    </submittedName>
</protein>
<accession>A0A8H6YNI6</accession>
<keyword evidence="3" id="KW-1185">Reference proteome</keyword>
<dbReference type="Pfam" id="PF00135">
    <property type="entry name" value="COesterase"/>
    <property type="match status" value="1"/>
</dbReference>
<dbReference type="GO" id="GO:0016787">
    <property type="term" value="F:hydrolase activity"/>
    <property type="evidence" value="ECO:0007669"/>
    <property type="project" value="UniProtKB-KW"/>
</dbReference>
<dbReference type="SUPFAM" id="SSF53474">
    <property type="entry name" value="alpha/beta-Hydrolases"/>
    <property type="match status" value="1"/>
</dbReference>
<dbReference type="Proteomes" id="UP000620124">
    <property type="component" value="Unassembled WGS sequence"/>
</dbReference>
<dbReference type="OrthoDB" id="408631at2759"/>
<dbReference type="PANTHER" id="PTHR11559">
    <property type="entry name" value="CARBOXYLESTERASE"/>
    <property type="match status" value="1"/>
</dbReference>